<feature type="transmembrane region" description="Helical" evidence="1">
    <location>
        <begin position="38"/>
        <end position="58"/>
    </location>
</feature>
<dbReference type="AlphaFoldDB" id="M0JQM8"/>
<reference evidence="2 3" key="1">
    <citation type="journal article" date="2014" name="PLoS Genet.">
        <title>Phylogenetically driven sequencing of extremely halophilic archaea reveals strategies for static and dynamic osmo-response.</title>
        <authorList>
            <person name="Becker E.A."/>
            <person name="Seitzer P.M."/>
            <person name="Tritt A."/>
            <person name="Larsen D."/>
            <person name="Krusor M."/>
            <person name="Yao A.I."/>
            <person name="Wu D."/>
            <person name="Madern D."/>
            <person name="Eisen J.A."/>
            <person name="Darling A.E."/>
            <person name="Facciotti M.T."/>
        </authorList>
    </citation>
    <scope>NUCLEOTIDE SEQUENCE [LARGE SCALE GENOMIC DNA]</scope>
    <source>
        <strain evidence="2 3">ATCC 29715</strain>
    </source>
</reference>
<evidence type="ECO:0000313" key="3">
    <source>
        <dbReference type="Proteomes" id="UP000011534"/>
    </source>
</evidence>
<comment type="caution">
    <text evidence="2">The sequence shown here is derived from an EMBL/GenBank/DDBJ whole genome shotgun (WGS) entry which is preliminary data.</text>
</comment>
<evidence type="ECO:0000313" key="2">
    <source>
        <dbReference type="EMBL" id="EMA09955.1"/>
    </source>
</evidence>
<evidence type="ECO:0000256" key="1">
    <source>
        <dbReference type="SAM" id="Phobius"/>
    </source>
</evidence>
<sequence length="85" mass="9200">MAAFVVPAVVLLTWGYLGYLYVKGVAGSDRDFDEVDGWILFIGSLIAVFAGLALYGGVHDVIMRLGAPEYMAVQDMMAQLGEVVR</sequence>
<dbReference type="Proteomes" id="UP000011534">
    <property type="component" value="Unassembled WGS sequence"/>
</dbReference>
<name>M0JQM8_HALVA</name>
<accession>M0JQM8</accession>
<proteinExistence type="predicted"/>
<dbReference type="RefSeq" id="WP_004515767.1">
    <property type="nucleotide sequence ID" value="NZ_AOLQ01000014.1"/>
</dbReference>
<keyword evidence="1" id="KW-1133">Transmembrane helix</keyword>
<gene>
    <name evidence="2" type="ORF">C437_04840</name>
</gene>
<protein>
    <recommendedName>
        <fullName evidence="4">Yip1 domain-containing protein</fullName>
    </recommendedName>
</protein>
<dbReference type="EMBL" id="AOLQ01000014">
    <property type="protein sequence ID" value="EMA09955.1"/>
    <property type="molecule type" value="Genomic_DNA"/>
</dbReference>
<keyword evidence="3" id="KW-1185">Reference proteome</keyword>
<organism evidence="2 3">
    <name type="scientific">Haloarcula vallismortis ATCC 29715</name>
    <dbReference type="NCBI Taxonomy" id="662477"/>
    <lineage>
        <taxon>Archaea</taxon>
        <taxon>Methanobacteriati</taxon>
        <taxon>Methanobacteriota</taxon>
        <taxon>Stenosarchaea group</taxon>
        <taxon>Halobacteria</taxon>
        <taxon>Halobacteriales</taxon>
        <taxon>Haloarculaceae</taxon>
        <taxon>Haloarcula</taxon>
    </lineage>
</organism>
<keyword evidence="1" id="KW-0812">Transmembrane</keyword>
<keyword evidence="1" id="KW-0472">Membrane</keyword>
<evidence type="ECO:0008006" key="4">
    <source>
        <dbReference type="Google" id="ProtNLM"/>
    </source>
</evidence>